<reference evidence="4 5" key="1">
    <citation type="submission" date="2015-07" db="EMBL/GenBank/DDBJ databases">
        <title>The genome of Pseudoloma neurophilia, a relevant intracellular parasite of the zebrafish.</title>
        <authorList>
            <person name="Ndikumana S."/>
            <person name="Pelin A."/>
            <person name="Sanders J."/>
            <person name="Corradi N."/>
        </authorList>
    </citation>
    <scope>NUCLEOTIDE SEQUENCE [LARGE SCALE GENOMIC DNA]</scope>
    <source>
        <strain evidence="4 5">MK1</strain>
    </source>
</reference>
<keyword evidence="3" id="KW-0539">Nucleus</keyword>
<protein>
    <submittedName>
        <fullName evidence="4">G10 protein</fullName>
    </submittedName>
</protein>
<sequence length="119" mass="13822">MFDEDLAAEFKTIKEEFEEIKSSNPYQLVHLKSRFIIHKFSNCEISAKLYNFLCKTHQIDLDLIILWTKQGYENLCCTICTYTGDKKDGKVCICRVPKKKFEKDSERECTICKCMGCGG</sequence>
<gene>
    <name evidence="4" type="ORF">M153_8760001624</name>
</gene>
<dbReference type="PANTHER" id="PTHR19411">
    <property type="entry name" value="PROTEIN BUD31-RELATED"/>
    <property type="match status" value="1"/>
</dbReference>
<dbReference type="PANTHER" id="PTHR19411:SF0">
    <property type="entry name" value="PROTEIN BUD31 HOMOLOG"/>
    <property type="match status" value="1"/>
</dbReference>
<dbReference type="Pfam" id="PF01125">
    <property type="entry name" value="BUD31"/>
    <property type="match status" value="1"/>
</dbReference>
<dbReference type="GO" id="GO:0000398">
    <property type="term" value="P:mRNA splicing, via spliceosome"/>
    <property type="evidence" value="ECO:0007669"/>
    <property type="project" value="TreeGrafter"/>
</dbReference>
<evidence type="ECO:0000256" key="3">
    <source>
        <dbReference type="ARBA" id="ARBA00023242"/>
    </source>
</evidence>
<evidence type="ECO:0000256" key="2">
    <source>
        <dbReference type="ARBA" id="ARBA00005287"/>
    </source>
</evidence>
<comment type="caution">
    <text evidence="4">The sequence shown here is derived from an EMBL/GenBank/DDBJ whole genome shotgun (WGS) entry which is preliminary data.</text>
</comment>
<dbReference type="VEuPathDB" id="MicrosporidiaDB:M153_8760001624"/>
<accession>A0A0R0LZV5</accession>
<proteinExistence type="inferred from homology"/>
<dbReference type="PRINTS" id="PR00322">
    <property type="entry name" value="G10"/>
</dbReference>
<comment type="subcellular location">
    <subcellularLocation>
        <location evidence="1">Nucleus</location>
    </subcellularLocation>
</comment>
<dbReference type="OrthoDB" id="277109at2759"/>
<comment type="similarity">
    <text evidence="2">Belongs to the BUD31 (G10) family.</text>
</comment>
<name>A0A0R0LZV5_9MICR</name>
<organism evidence="4 5">
    <name type="scientific">Pseudoloma neurophilia</name>
    <dbReference type="NCBI Taxonomy" id="146866"/>
    <lineage>
        <taxon>Eukaryota</taxon>
        <taxon>Fungi</taxon>
        <taxon>Fungi incertae sedis</taxon>
        <taxon>Microsporidia</taxon>
        <taxon>Pseudoloma</taxon>
    </lineage>
</organism>
<keyword evidence="5" id="KW-1185">Reference proteome</keyword>
<dbReference type="InterPro" id="IPR001748">
    <property type="entry name" value="BUD31"/>
</dbReference>
<dbReference type="Proteomes" id="UP000051530">
    <property type="component" value="Unassembled WGS sequence"/>
</dbReference>
<evidence type="ECO:0000313" key="4">
    <source>
        <dbReference type="EMBL" id="KRH93445.1"/>
    </source>
</evidence>
<dbReference type="GO" id="GO:0005681">
    <property type="term" value="C:spliceosomal complex"/>
    <property type="evidence" value="ECO:0007669"/>
    <property type="project" value="TreeGrafter"/>
</dbReference>
<dbReference type="EMBL" id="LGUB01000334">
    <property type="protein sequence ID" value="KRH93445.1"/>
    <property type="molecule type" value="Genomic_DNA"/>
</dbReference>
<evidence type="ECO:0000256" key="1">
    <source>
        <dbReference type="ARBA" id="ARBA00004123"/>
    </source>
</evidence>
<dbReference type="AlphaFoldDB" id="A0A0R0LZV5"/>
<evidence type="ECO:0000313" key="5">
    <source>
        <dbReference type="Proteomes" id="UP000051530"/>
    </source>
</evidence>